<feature type="compositionally biased region" description="Basic and acidic residues" evidence="10">
    <location>
        <begin position="681"/>
        <end position="695"/>
    </location>
</feature>
<evidence type="ECO:0000256" key="1">
    <source>
        <dbReference type="ARBA" id="ARBA00004141"/>
    </source>
</evidence>
<feature type="region of interest" description="Disordered" evidence="10">
    <location>
        <begin position="1"/>
        <end position="39"/>
    </location>
</feature>
<dbReference type="RefSeq" id="XP_070887906.1">
    <property type="nucleotide sequence ID" value="XM_071034169.1"/>
</dbReference>
<dbReference type="InterPro" id="IPR003593">
    <property type="entry name" value="AAA+_ATPase"/>
</dbReference>
<dbReference type="CDD" id="cd18577">
    <property type="entry name" value="ABC_6TM_Pgp_ABCB1_D1_like"/>
    <property type="match status" value="1"/>
</dbReference>
<dbReference type="PROSITE" id="PS50929">
    <property type="entry name" value="ABC_TM1F"/>
    <property type="match status" value="2"/>
</dbReference>
<dbReference type="Gene3D" id="1.20.1560.10">
    <property type="entry name" value="ABC transporter type 1, transmembrane domain"/>
    <property type="match status" value="1"/>
</dbReference>
<protein>
    <submittedName>
        <fullName evidence="14">P-loop containing nucleoside triphosphate hydrolase protein</fullName>
    </submittedName>
</protein>
<dbReference type="CDD" id="cd18578">
    <property type="entry name" value="ABC_6TM_Pgp_ABCB1_D2_like"/>
    <property type="match status" value="1"/>
</dbReference>
<evidence type="ECO:0000256" key="9">
    <source>
        <dbReference type="ARBA" id="ARBA00023136"/>
    </source>
</evidence>
<dbReference type="EMBL" id="JBFXLQ010000011">
    <property type="protein sequence ID" value="KAL2868927.1"/>
    <property type="molecule type" value="Genomic_DNA"/>
</dbReference>
<evidence type="ECO:0000256" key="8">
    <source>
        <dbReference type="ARBA" id="ARBA00022989"/>
    </source>
</evidence>
<feature type="transmembrane region" description="Helical" evidence="11">
    <location>
        <begin position="191"/>
        <end position="208"/>
    </location>
</feature>
<proteinExistence type="inferred from homology"/>
<dbReference type="InterPro" id="IPR027417">
    <property type="entry name" value="P-loop_NTPase"/>
</dbReference>
<evidence type="ECO:0000256" key="3">
    <source>
        <dbReference type="ARBA" id="ARBA00022448"/>
    </source>
</evidence>
<feature type="transmembrane region" description="Helical" evidence="11">
    <location>
        <begin position="717"/>
        <end position="741"/>
    </location>
</feature>
<dbReference type="InterPro" id="IPR039421">
    <property type="entry name" value="Type_1_exporter"/>
</dbReference>
<keyword evidence="9 11" id="KW-0472">Membrane</keyword>
<dbReference type="PROSITE" id="PS50893">
    <property type="entry name" value="ABC_TRANSPORTER_2"/>
    <property type="match status" value="2"/>
</dbReference>
<keyword evidence="7" id="KW-0067">ATP-binding</keyword>
<dbReference type="Pfam" id="PF00664">
    <property type="entry name" value="ABC_membrane"/>
    <property type="match status" value="2"/>
</dbReference>
<dbReference type="InterPro" id="IPR011527">
    <property type="entry name" value="ABC1_TM_dom"/>
</dbReference>
<dbReference type="GO" id="GO:0016787">
    <property type="term" value="F:hydrolase activity"/>
    <property type="evidence" value="ECO:0007669"/>
    <property type="project" value="UniProtKB-KW"/>
</dbReference>
<evidence type="ECO:0000256" key="5">
    <source>
        <dbReference type="ARBA" id="ARBA00022737"/>
    </source>
</evidence>
<evidence type="ECO:0000256" key="4">
    <source>
        <dbReference type="ARBA" id="ARBA00022692"/>
    </source>
</evidence>
<evidence type="ECO:0000256" key="10">
    <source>
        <dbReference type="SAM" id="MobiDB-lite"/>
    </source>
</evidence>
<feature type="transmembrane region" description="Helical" evidence="11">
    <location>
        <begin position="294"/>
        <end position="318"/>
    </location>
</feature>
<feature type="transmembrane region" description="Helical" evidence="11">
    <location>
        <begin position="834"/>
        <end position="858"/>
    </location>
</feature>
<keyword evidence="5" id="KW-0677">Repeat</keyword>
<keyword evidence="15" id="KW-1185">Reference proteome</keyword>
<dbReference type="InterPro" id="IPR017871">
    <property type="entry name" value="ABC_transporter-like_CS"/>
</dbReference>
<evidence type="ECO:0000256" key="6">
    <source>
        <dbReference type="ARBA" id="ARBA00022741"/>
    </source>
</evidence>
<evidence type="ECO:0000256" key="2">
    <source>
        <dbReference type="ARBA" id="ARBA00007577"/>
    </source>
</evidence>
<dbReference type="InterPro" id="IPR036640">
    <property type="entry name" value="ABC1_TM_sf"/>
</dbReference>
<feature type="domain" description="ABC transporter" evidence="12">
    <location>
        <begin position="392"/>
        <end position="648"/>
    </location>
</feature>
<dbReference type="SMART" id="SM00382">
    <property type="entry name" value="AAA"/>
    <property type="match status" value="2"/>
</dbReference>
<gene>
    <name evidence="14" type="ORF">BJX67DRAFT_387059</name>
</gene>
<keyword evidence="3" id="KW-0813">Transport</keyword>
<evidence type="ECO:0000313" key="15">
    <source>
        <dbReference type="Proteomes" id="UP001610432"/>
    </source>
</evidence>
<keyword evidence="14" id="KW-0378">Hydrolase</keyword>
<accession>A0ABR4LWK7</accession>
<keyword evidence="8 11" id="KW-1133">Transmembrane helix</keyword>
<reference evidence="14 15" key="1">
    <citation type="submission" date="2024-07" db="EMBL/GenBank/DDBJ databases">
        <title>Section-level genome sequencing and comparative genomics of Aspergillus sections Usti and Cavernicolus.</title>
        <authorList>
            <consortium name="Lawrence Berkeley National Laboratory"/>
            <person name="Nybo J.L."/>
            <person name="Vesth T.C."/>
            <person name="Theobald S."/>
            <person name="Frisvad J.C."/>
            <person name="Larsen T.O."/>
            <person name="Kjaerboelling I."/>
            <person name="Rothschild-Mancinelli K."/>
            <person name="Lyhne E.K."/>
            <person name="Kogle M.E."/>
            <person name="Barry K."/>
            <person name="Clum A."/>
            <person name="Na H."/>
            <person name="Ledsgaard L."/>
            <person name="Lin J."/>
            <person name="Lipzen A."/>
            <person name="Kuo A."/>
            <person name="Riley R."/>
            <person name="Mondo S."/>
            <person name="Labutti K."/>
            <person name="Haridas S."/>
            <person name="Pangalinan J."/>
            <person name="Salamov A.A."/>
            <person name="Simmons B.A."/>
            <person name="Magnuson J.K."/>
            <person name="Chen J."/>
            <person name="Drula E."/>
            <person name="Henrissat B."/>
            <person name="Wiebenga A."/>
            <person name="Lubbers R.J."/>
            <person name="Gomes A.C."/>
            <person name="Macurrencykelacurrency M.R."/>
            <person name="Stajich J."/>
            <person name="Grigoriev I.V."/>
            <person name="Mortensen U.H."/>
            <person name="De Vries R.P."/>
            <person name="Baker S.E."/>
            <person name="Andersen M.R."/>
        </authorList>
    </citation>
    <scope>NUCLEOTIDE SEQUENCE [LARGE SCALE GENOMIC DNA]</scope>
    <source>
        <strain evidence="14 15">CBS 449.75</strain>
    </source>
</reference>
<feature type="domain" description="ABC transmembrane type-1" evidence="13">
    <location>
        <begin position="66"/>
        <end position="359"/>
    </location>
</feature>
<comment type="caution">
    <text evidence="14">The sequence shown here is derived from an EMBL/GenBank/DDBJ whole genome shotgun (WGS) entry which is preliminary data.</text>
</comment>
<dbReference type="SUPFAM" id="SSF90123">
    <property type="entry name" value="ABC transporter transmembrane region"/>
    <property type="match status" value="2"/>
</dbReference>
<feature type="transmembrane region" description="Helical" evidence="11">
    <location>
        <begin position="761"/>
        <end position="780"/>
    </location>
</feature>
<dbReference type="PANTHER" id="PTHR43394">
    <property type="entry name" value="ATP-DEPENDENT PERMEASE MDL1, MITOCHONDRIAL"/>
    <property type="match status" value="1"/>
</dbReference>
<feature type="transmembrane region" description="Helical" evidence="11">
    <location>
        <begin position="118"/>
        <end position="140"/>
    </location>
</feature>
<keyword evidence="6" id="KW-0547">Nucleotide-binding</keyword>
<keyword evidence="4 11" id="KW-0812">Transmembrane</keyword>
<organism evidence="14 15">
    <name type="scientific">Aspergillus lucknowensis</name>
    <dbReference type="NCBI Taxonomy" id="176173"/>
    <lineage>
        <taxon>Eukaryota</taxon>
        <taxon>Fungi</taxon>
        <taxon>Dikarya</taxon>
        <taxon>Ascomycota</taxon>
        <taxon>Pezizomycotina</taxon>
        <taxon>Eurotiomycetes</taxon>
        <taxon>Eurotiomycetidae</taxon>
        <taxon>Eurotiales</taxon>
        <taxon>Aspergillaceae</taxon>
        <taxon>Aspergillus</taxon>
        <taxon>Aspergillus subgen. Nidulantes</taxon>
    </lineage>
</organism>
<evidence type="ECO:0000256" key="7">
    <source>
        <dbReference type="ARBA" id="ARBA00022840"/>
    </source>
</evidence>
<dbReference type="PROSITE" id="PS00211">
    <property type="entry name" value="ABC_TRANSPORTER_1"/>
    <property type="match status" value="2"/>
</dbReference>
<dbReference type="PANTHER" id="PTHR43394:SF11">
    <property type="entry name" value="ATP-BINDING CASSETTE TRANSPORTER"/>
    <property type="match status" value="1"/>
</dbReference>
<dbReference type="InterPro" id="IPR003439">
    <property type="entry name" value="ABC_transporter-like_ATP-bd"/>
</dbReference>
<dbReference type="Pfam" id="PF00005">
    <property type="entry name" value="ABC_tran"/>
    <property type="match status" value="2"/>
</dbReference>
<feature type="region of interest" description="Disordered" evidence="10">
    <location>
        <begin position="674"/>
        <end position="695"/>
    </location>
</feature>
<dbReference type="Gene3D" id="3.40.50.300">
    <property type="entry name" value="P-loop containing nucleotide triphosphate hydrolases"/>
    <property type="match status" value="2"/>
</dbReference>
<feature type="transmembrane region" description="Helical" evidence="11">
    <location>
        <begin position="63"/>
        <end position="86"/>
    </location>
</feature>
<comment type="subcellular location">
    <subcellularLocation>
        <location evidence="1">Membrane</location>
        <topology evidence="1">Multi-pass membrane protein</topology>
    </subcellularLocation>
</comment>
<dbReference type="SUPFAM" id="SSF52540">
    <property type="entry name" value="P-loop containing nucleoside triphosphate hydrolases"/>
    <property type="match status" value="2"/>
</dbReference>
<feature type="domain" description="ABC transmembrane type-1" evidence="13">
    <location>
        <begin position="722"/>
        <end position="1008"/>
    </location>
</feature>
<feature type="transmembrane region" description="Helical" evidence="11">
    <location>
        <begin position="943"/>
        <end position="967"/>
    </location>
</feature>
<feature type="transmembrane region" description="Helical" evidence="11">
    <location>
        <begin position="330"/>
        <end position="351"/>
    </location>
</feature>
<evidence type="ECO:0000259" key="12">
    <source>
        <dbReference type="PROSITE" id="PS50893"/>
    </source>
</evidence>
<dbReference type="GeneID" id="98149241"/>
<feature type="transmembrane region" description="Helical" evidence="11">
    <location>
        <begin position="864"/>
        <end position="882"/>
    </location>
</feature>
<evidence type="ECO:0000259" key="13">
    <source>
        <dbReference type="PROSITE" id="PS50929"/>
    </source>
</evidence>
<sequence length="1310" mass="143812">MDPPSSLQEEAQEKDAMDHSAPGTKTQASLVDVPRAKEQSEKKPSFANYIRILSYGARNGDGIAMVLGLVCAMGSGVALPLMNIVFGNQVGTLNQYSTPGSALDEEQVRRTIDRNSLYIVYLFIGKFVLTYVSMVTFRLISLKASANLRLEYLESLFSLPISRMDEISSGTVTQAITSLSNQIQQSVSDRLVALFQSLALLVAAYAIAFRYSWALTLVVSSAIVFVLLGFSVTIPFFIKTQHHVEEADQKHASIAADVLASIRTVFSLGAEGSLAARYAAWVQEAKQRGAKMSIVTGIHLGLLFFAMYVSFGLAFWFGLKLFREGHIENVNTVITVFFSVLLVVTVLGNIASPLMIISQAIGASHPFFDIIDSRLPPATGMTELNSPKPVDITFNGVSFAYPTRPETPVLRKFHARFAEGKTTALVGPSGSGKSTVVALLERWYSLKAKGNDKAAEMIEGEIQVGGVDIERLDPEWWRSQIGLVQQEPVLLNTTIMENISMGLIGTEWEDSADSVKKELVISASKEAFADDFIRRLPQEYSTPVGEGGIALSGGQRQRIAIARCIVRRPPILILDEATSSIDVHSERMVQKALERVLKNRTTILIAHRLSTVRKADHIIVMKDGTNLEEGSHDALMAAGGVYSSLVRAQELRDIPAEEKEALEPLPVERVDIANSTPTEAGKNDDQPARADQCRDVGRPKPLSWALLRILQEQRQHWALYMLTLVGALGASSAFALQSWLFAQLVQVFQYTGHRLVSAANFWALMFFIMALAMAGFYLVVGYCSNRISLNVSSTYRQEYFRTMLAQPIAWFDRDENSSGTLTSRLSTDPQQLQMLFGVNGTFPLISIFSVIGCLAISFSFGAKLAAVAFCAGTPFMFLGAFARIRYEMKFEAINAAVYAESSQFASEAIRAFRTITSLNMEKAILRRYSSLVDEQRRRAMRKAWYATLLFSFADSFELCAMALTFWYGGHLLASREYDIVAFLVVYVAIIQGSQSAGQFLSFGPNIAQAAASGQRILSLRHTAGAASPSNTLPMSLGTPNASIQLREVSFSYSSRDTPIYRGISLTIGSGQFVAFVGASGCGKSTIISLLERFYRVSSGEILFGGRNIDSIDLSSYRSSLALVSQEPQLFDGTIRDNLLLGQPNTNANTAPEAEFQSESESQMTQACRDAEIHDFIVSLPAGYNTRLGTNAQAALSGGQKQRLCIARALLRNPRLLLLDEATSSLDSQSEKLVQEAMERLARRRGRDMTIIAVAHRLATVQKADRIFVLRREGSGAATQLVESGTHAELILKRGVYWDMCRAQALDRAID</sequence>
<dbReference type="Proteomes" id="UP001610432">
    <property type="component" value="Unassembled WGS sequence"/>
</dbReference>
<comment type="similarity">
    <text evidence="2">Belongs to the ABC transporter superfamily. ABCB family. Multidrug resistance exporter (TC 3.A.1.201) subfamily.</text>
</comment>
<name>A0ABR4LWK7_9EURO</name>
<feature type="domain" description="ABC transporter" evidence="12">
    <location>
        <begin position="1043"/>
        <end position="1302"/>
    </location>
</feature>
<evidence type="ECO:0000313" key="14">
    <source>
        <dbReference type="EMBL" id="KAL2868927.1"/>
    </source>
</evidence>
<evidence type="ECO:0000256" key="11">
    <source>
        <dbReference type="SAM" id="Phobius"/>
    </source>
</evidence>
<feature type="transmembrane region" description="Helical" evidence="11">
    <location>
        <begin position="214"/>
        <end position="238"/>
    </location>
</feature>